<evidence type="ECO:0000313" key="1">
    <source>
        <dbReference type="EMBL" id="PWR00697.1"/>
    </source>
</evidence>
<accession>A0A317CQA1</accession>
<gene>
    <name evidence="1" type="ORF">DKW60_00365</name>
</gene>
<dbReference type="PROSITE" id="PS51257">
    <property type="entry name" value="PROKAR_LIPOPROTEIN"/>
    <property type="match status" value="1"/>
</dbReference>
<protein>
    <submittedName>
        <fullName evidence="1">Uncharacterized protein</fullName>
    </submittedName>
</protein>
<sequence length="1020" mass="110045">MGKHMALHKALRYFFILFALAFLTACGGGGGGSSTPALKSSDITLDGKPVQGLNFSSTGGTTDSGGTTASDGKFSYATGSQIAISVGDIAIGTVSAADLSDGGTLTLESLLDDYSGTDPLITDLATLLLENTDPSSGVVVAPSELAALNPVITAILTVNGKPAVNADYSTVVDSSVTTNRTVSLTSGATNNAGRFSYDSLSVVTFKIGSIEIGSVRGLDIPDTGTVSIESLIAGNPAAASNPTLQNLPTILAEDQGGSVARYTLPDNLASLDEVAATILTLGGKPVSGVDYVSGSMSGTTSQNGVFQQDGSQDISFQVAGLDLGPVTTDELPTSIEALVAASTSTNPLIQNLTELLKELNDPEASNPIASFRLYDLEQQLLKPSSVPQNRVLGMNLETPQAESDHINQPLITADIFRVARPFQESSCPDIVYTAAGWPKRIPASCSEADTANGISKYAFTRILQFAPGLSFPEGRYTVLYEGTGNISYSGMGCDVVRVATNHDTIDVKAANACPDSDGSGAGDNYNNKRGLEVSITATDPTDPVRNIRIIAPGGICKGNPFDRVASASSCGSEPFVSFVELLKHNRNAIVFNPDYLKFARDFRVLRMMNIMEASPRRPESQTYDPCDGLTESTTPTYESCLLKAASWNDRPTMDSPYWGGSYKTSVLNRQGVPLELTIALANQLQAHPWYTIPHNAGDGYMSKYATLIADELDDSLVAHIEYSNEVWNAGFWGHHYVQQKGYNDPVISAMEDYPFRNTDYSVRTRYYAKRATEMFKIFEAEFADNSRLKRILGGQHKFHSLAQNLLDYEDTSEHTDAVAIAPYFHGCWSREFVNGAGDTVDHSSCYNTDTVPMTMSEVTSLEQVFEVMDGDYDDSVTDASLRGDADNVEATIKLIQPQIDVANSHGVELYAYEGGAHLTVNWGDTLISDERKESLWDYFEAANRDDRMGAYYTRLLDGWKEAGGKQFVLFTAPQSFNRYGFFGIKEHLGKTREESPKYDAALTFQEALLGCWPEFVEDGC</sequence>
<dbReference type="Proteomes" id="UP000245539">
    <property type="component" value="Unassembled WGS sequence"/>
</dbReference>
<evidence type="ECO:0000313" key="2">
    <source>
        <dbReference type="Proteomes" id="UP000245539"/>
    </source>
</evidence>
<organism evidence="1 2">
    <name type="scientific">Leucothrix pacifica</name>
    <dbReference type="NCBI Taxonomy" id="1247513"/>
    <lineage>
        <taxon>Bacteria</taxon>
        <taxon>Pseudomonadati</taxon>
        <taxon>Pseudomonadota</taxon>
        <taxon>Gammaproteobacteria</taxon>
        <taxon>Thiotrichales</taxon>
        <taxon>Thiotrichaceae</taxon>
        <taxon>Leucothrix</taxon>
    </lineage>
</organism>
<dbReference type="AlphaFoldDB" id="A0A317CQA1"/>
<keyword evidence="2" id="KW-1185">Reference proteome</keyword>
<comment type="caution">
    <text evidence="1">The sequence shown here is derived from an EMBL/GenBank/DDBJ whole genome shotgun (WGS) entry which is preliminary data.</text>
</comment>
<reference evidence="1 2" key="1">
    <citation type="submission" date="2018-05" db="EMBL/GenBank/DDBJ databases">
        <title>Leucothrix arctica sp. nov., isolated from Arctic seawater.</title>
        <authorList>
            <person name="Choi A."/>
            <person name="Baek K."/>
        </authorList>
    </citation>
    <scope>NUCLEOTIDE SEQUENCE [LARGE SCALE GENOMIC DNA]</scope>
    <source>
        <strain evidence="1 2">JCM 18388</strain>
    </source>
</reference>
<proteinExistence type="predicted"/>
<dbReference type="EMBL" id="QGKM01000001">
    <property type="protein sequence ID" value="PWR00697.1"/>
    <property type="molecule type" value="Genomic_DNA"/>
</dbReference>
<name>A0A317CQA1_9GAMM</name>